<dbReference type="RefSeq" id="WP_071655033.1">
    <property type="nucleotide sequence ID" value="NZ_MLCF01000009.1"/>
</dbReference>
<keyword evidence="3" id="KW-0274">FAD</keyword>
<dbReference type="PRINTS" id="PR00420">
    <property type="entry name" value="RNGMNOXGNASE"/>
</dbReference>
<dbReference type="InterPro" id="IPR002938">
    <property type="entry name" value="FAD-bd"/>
</dbReference>
<feature type="domain" description="FAD-binding" evidence="4">
    <location>
        <begin position="9"/>
        <end position="366"/>
    </location>
</feature>
<gene>
    <name evidence="5" type="ORF">BIV57_02865</name>
</gene>
<dbReference type="Gene3D" id="3.30.70.2450">
    <property type="match status" value="1"/>
</dbReference>
<evidence type="ECO:0000256" key="1">
    <source>
        <dbReference type="ARBA" id="ARBA00001974"/>
    </source>
</evidence>
<dbReference type="GO" id="GO:0016709">
    <property type="term" value="F:oxidoreductase activity, acting on paired donors, with incorporation or reduction of molecular oxygen, NAD(P)H as one donor, and incorporation of one atom of oxygen"/>
    <property type="evidence" value="ECO:0007669"/>
    <property type="project" value="UniProtKB-ARBA"/>
</dbReference>
<dbReference type="Pfam" id="PF21274">
    <property type="entry name" value="Rng_hyd_C"/>
    <property type="match status" value="1"/>
</dbReference>
<dbReference type="InterPro" id="IPR036188">
    <property type="entry name" value="FAD/NAD-bd_sf"/>
</dbReference>
<sequence length="507" mass="53665">MTDSQDLPTDVLIAGAGPNGLLLAAELRLAGVRATVLEPLAERTRVPRANGLVGQVVGALDRRGLYEPLAGRPGPPDPAPGFTFGGLPLALNDLDPNPLTTLMVPQTRIEEVLEARALELGAEIRRGLALTGFAQDEDGVDVEAAPASGGAPVRLRARYLVGADGGKSAVRKLAGIGFPGLTDDGFVSLAAHVSLDGAEIDRAAGVVRFPGGLVVPAFRHHRTDGGGIALAPFPAGYTILATMEWDRTDVPGDEVPATLDELRAATRRVLGHELPFGPPAGDGPHLLRRNPGFNSRQADRYRDRRLVLLGDAAHVHSAIGGPGLNLGLQDALNLGWKLAAAVRGTAPDDLLDSYEAERAPVSRRVLVHTRAQMQLMRPGEGITAVRAVLGELLESADNRRRVADLLSGADVRYGQGAGSTGRWADPLPDEARPSLAAARGVLLLHRETGDWGAWRDRVDITPTAEGRSLLVRPDGYVAWDGDPEEDAEGLRTALERWFGQVVVTTPT</sequence>
<dbReference type="EMBL" id="MLCF01000009">
    <property type="protein sequence ID" value="OIV38926.1"/>
    <property type="molecule type" value="Genomic_DNA"/>
</dbReference>
<dbReference type="PANTHER" id="PTHR43004">
    <property type="entry name" value="TRK SYSTEM POTASSIUM UPTAKE PROTEIN"/>
    <property type="match status" value="1"/>
</dbReference>
<dbReference type="GO" id="GO:0071949">
    <property type="term" value="F:FAD binding"/>
    <property type="evidence" value="ECO:0007669"/>
    <property type="project" value="InterPro"/>
</dbReference>
<dbReference type="STRING" id="1428644.BIV57_02865"/>
<evidence type="ECO:0000256" key="2">
    <source>
        <dbReference type="ARBA" id="ARBA00022630"/>
    </source>
</evidence>
<keyword evidence="6" id="KW-1185">Reference proteome</keyword>
<reference evidence="5 6" key="1">
    <citation type="submission" date="2016-10" db="EMBL/GenBank/DDBJ databases">
        <title>Genome sequence of Streptomyces gilvigriseus MUSC 26.</title>
        <authorList>
            <person name="Lee L.-H."/>
            <person name="Ser H.-L."/>
        </authorList>
    </citation>
    <scope>NUCLEOTIDE SEQUENCE [LARGE SCALE GENOMIC DNA]</scope>
    <source>
        <strain evidence="5 6">MUSC 26</strain>
    </source>
</reference>
<evidence type="ECO:0000313" key="6">
    <source>
        <dbReference type="Proteomes" id="UP000243342"/>
    </source>
</evidence>
<dbReference type="Pfam" id="PF01494">
    <property type="entry name" value="FAD_binding_3"/>
    <property type="match status" value="1"/>
</dbReference>
<dbReference type="Gene3D" id="3.40.30.120">
    <property type="match status" value="1"/>
</dbReference>
<comment type="caution">
    <text evidence="5">The sequence shown here is derived from an EMBL/GenBank/DDBJ whole genome shotgun (WGS) entry which is preliminary data.</text>
</comment>
<dbReference type="PANTHER" id="PTHR43004:SF19">
    <property type="entry name" value="BINDING MONOOXYGENASE, PUTATIVE (JCVI)-RELATED"/>
    <property type="match status" value="1"/>
</dbReference>
<evidence type="ECO:0000313" key="5">
    <source>
        <dbReference type="EMBL" id="OIV38926.1"/>
    </source>
</evidence>
<proteinExistence type="predicted"/>
<accession>A0A1J7BJW2</accession>
<keyword evidence="2" id="KW-0285">Flavoprotein</keyword>
<organism evidence="5 6">
    <name type="scientific">Mangrovactinospora gilvigrisea</name>
    <dbReference type="NCBI Taxonomy" id="1428644"/>
    <lineage>
        <taxon>Bacteria</taxon>
        <taxon>Bacillati</taxon>
        <taxon>Actinomycetota</taxon>
        <taxon>Actinomycetes</taxon>
        <taxon>Kitasatosporales</taxon>
        <taxon>Streptomycetaceae</taxon>
        <taxon>Mangrovactinospora</taxon>
    </lineage>
</organism>
<comment type="cofactor">
    <cofactor evidence="1">
        <name>FAD</name>
        <dbReference type="ChEBI" id="CHEBI:57692"/>
    </cofactor>
</comment>
<evidence type="ECO:0000256" key="3">
    <source>
        <dbReference type="ARBA" id="ARBA00022827"/>
    </source>
</evidence>
<dbReference type="SUPFAM" id="SSF51905">
    <property type="entry name" value="FAD/NAD(P)-binding domain"/>
    <property type="match status" value="1"/>
</dbReference>
<dbReference type="Gene3D" id="3.50.50.60">
    <property type="entry name" value="FAD/NAD(P)-binding domain"/>
    <property type="match status" value="1"/>
</dbReference>
<evidence type="ECO:0000259" key="4">
    <source>
        <dbReference type="Pfam" id="PF01494"/>
    </source>
</evidence>
<dbReference type="AlphaFoldDB" id="A0A1J7BJW2"/>
<name>A0A1J7BJW2_9ACTN</name>
<dbReference type="InterPro" id="IPR050641">
    <property type="entry name" value="RIFMO-like"/>
</dbReference>
<protein>
    <recommendedName>
        <fullName evidence="4">FAD-binding domain-containing protein</fullName>
    </recommendedName>
</protein>
<dbReference type="OrthoDB" id="8670884at2"/>
<dbReference type="Proteomes" id="UP000243342">
    <property type="component" value="Unassembled WGS sequence"/>
</dbReference>